<accession>A0A9P1IBV0</accession>
<proteinExistence type="predicted"/>
<dbReference type="AlphaFoldDB" id="A0A9P1IBV0"/>
<sequence>MKHFRALLILYCCVDILYCIFHIIVQPGFAIVDNVYLYFSYRNWDDAIVGKILLAIFAFLFIESITVLMILFAVRFYSIKKSPVQITQ</sequence>
<dbReference type="EMBL" id="CANHGI010000002">
    <property type="protein sequence ID" value="CAI5441885.1"/>
    <property type="molecule type" value="Genomic_DNA"/>
</dbReference>
<dbReference type="InterPro" id="IPR019428">
    <property type="entry name" value="7TM_GPCR_serpentine_rcpt_Str"/>
</dbReference>
<keyword evidence="3" id="KW-1185">Reference proteome</keyword>
<organism evidence="2 3">
    <name type="scientific">Caenorhabditis angaria</name>
    <dbReference type="NCBI Taxonomy" id="860376"/>
    <lineage>
        <taxon>Eukaryota</taxon>
        <taxon>Metazoa</taxon>
        <taxon>Ecdysozoa</taxon>
        <taxon>Nematoda</taxon>
        <taxon>Chromadorea</taxon>
        <taxon>Rhabditida</taxon>
        <taxon>Rhabditina</taxon>
        <taxon>Rhabditomorpha</taxon>
        <taxon>Rhabditoidea</taxon>
        <taxon>Rhabditidae</taxon>
        <taxon>Peloderinae</taxon>
        <taxon>Caenorhabditis</taxon>
    </lineage>
</organism>
<keyword evidence="1" id="KW-1133">Transmembrane helix</keyword>
<evidence type="ECO:0000256" key="1">
    <source>
        <dbReference type="SAM" id="Phobius"/>
    </source>
</evidence>
<dbReference type="Pfam" id="PF10326">
    <property type="entry name" value="7TM_GPCR_Str"/>
    <property type="match status" value="1"/>
</dbReference>
<comment type="caution">
    <text evidence="2">The sequence shown here is derived from an EMBL/GenBank/DDBJ whole genome shotgun (WGS) entry which is preliminary data.</text>
</comment>
<keyword evidence="1" id="KW-0472">Membrane</keyword>
<gene>
    <name evidence="2" type="ORF">CAMP_LOCUS4522</name>
</gene>
<feature type="transmembrane region" description="Helical" evidence="1">
    <location>
        <begin position="52"/>
        <end position="74"/>
    </location>
</feature>
<feature type="transmembrane region" description="Helical" evidence="1">
    <location>
        <begin position="7"/>
        <end position="32"/>
    </location>
</feature>
<keyword evidence="1" id="KW-0812">Transmembrane</keyword>
<dbReference type="Proteomes" id="UP001152747">
    <property type="component" value="Unassembled WGS sequence"/>
</dbReference>
<name>A0A9P1IBV0_9PELO</name>
<evidence type="ECO:0000313" key="3">
    <source>
        <dbReference type="Proteomes" id="UP001152747"/>
    </source>
</evidence>
<evidence type="ECO:0000313" key="2">
    <source>
        <dbReference type="EMBL" id="CAI5441885.1"/>
    </source>
</evidence>
<reference evidence="2" key="1">
    <citation type="submission" date="2022-11" db="EMBL/GenBank/DDBJ databases">
        <authorList>
            <person name="Kikuchi T."/>
        </authorList>
    </citation>
    <scope>NUCLEOTIDE SEQUENCE</scope>
    <source>
        <strain evidence="2">PS1010</strain>
    </source>
</reference>
<protein>
    <submittedName>
        <fullName evidence="2">Uncharacterized protein</fullName>
    </submittedName>
</protein>